<keyword evidence="2" id="KW-1185">Reference proteome</keyword>
<dbReference type="WBParaSite" id="Gr19_v10_g16026.t1">
    <property type="protein sequence ID" value="Gr19_v10_g16026.t1"/>
    <property type="gene ID" value="Gr19_v10_g16026"/>
</dbReference>
<keyword evidence="1" id="KW-0812">Transmembrane</keyword>
<evidence type="ECO:0000313" key="2">
    <source>
        <dbReference type="Proteomes" id="UP000887572"/>
    </source>
</evidence>
<evidence type="ECO:0000313" key="3">
    <source>
        <dbReference type="WBParaSite" id="Gr19_v10_g16026.t1"/>
    </source>
</evidence>
<feature type="transmembrane region" description="Helical" evidence="1">
    <location>
        <begin position="67"/>
        <end position="88"/>
    </location>
</feature>
<reference evidence="3" key="1">
    <citation type="submission" date="2022-11" db="UniProtKB">
        <authorList>
            <consortium name="WormBaseParasite"/>
        </authorList>
    </citation>
    <scope>IDENTIFICATION</scope>
</reference>
<organism evidence="2 3">
    <name type="scientific">Globodera rostochiensis</name>
    <name type="common">Golden nematode worm</name>
    <name type="synonym">Heterodera rostochiensis</name>
    <dbReference type="NCBI Taxonomy" id="31243"/>
    <lineage>
        <taxon>Eukaryota</taxon>
        <taxon>Metazoa</taxon>
        <taxon>Ecdysozoa</taxon>
        <taxon>Nematoda</taxon>
        <taxon>Chromadorea</taxon>
        <taxon>Rhabditida</taxon>
        <taxon>Tylenchina</taxon>
        <taxon>Tylenchomorpha</taxon>
        <taxon>Tylenchoidea</taxon>
        <taxon>Heteroderidae</taxon>
        <taxon>Heteroderinae</taxon>
        <taxon>Globodera</taxon>
    </lineage>
</organism>
<feature type="transmembrane region" description="Helical" evidence="1">
    <location>
        <begin position="286"/>
        <end position="307"/>
    </location>
</feature>
<proteinExistence type="predicted"/>
<name>A0A914HBN1_GLORO</name>
<accession>A0A914HBN1</accession>
<keyword evidence="1" id="KW-1133">Transmembrane helix</keyword>
<protein>
    <submittedName>
        <fullName evidence="3">Uncharacterized protein</fullName>
    </submittedName>
</protein>
<sequence length="543" mass="63936">MEQIHQQQFKQFNKLIIGFWNKFIKLYSNDSESNNDNNKITCNQWNCINKFINANKFKQFNELVIGFWNKFILIIGFWNKFILIIGFWNKFINPYSNDSESNNDNNKTTCNQWNCINKFINPNKFEQFSELFEQFSELVIGFWNQFINNKFEQFNKLIICFWNKFINPYSNDSESNNDNNKTTCNQWNCINKFINPNKFKQFNELVIGFWNKFILIIGFWNQFINNKFKQFNKLIIGFWNKFINPYSNDSESNNDNNKTTCNQWNCINKFINANKFKQFNKLVIGFWNKFILIVGFWNKFILIIGFWNKFINPNKFKQFNELVIGFWNKFILIIGFWNKFINPYGNDSESNNDNNKATCNQWNCINKFINPNKFEQFNELIIGFSANERHYDGETGKCHFAVSTSNGPNKLQFGQQLEGQSGRRCDSLCWGGGKCERQFVRLKFFKFHDANFCRFNDHNDDEAADDSQWHFCANKFNRSSTGNSSIGMAGGSATSTMGSGGILTSTRPNGNFPLGAFPLFKNGTSAFEQLMNRTNITAISRRR</sequence>
<keyword evidence="1" id="KW-0472">Membrane</keyword>
<feature type="transmembrane region" description="Helical" evidence="1">
    <location>
        <begin position="319"/>
        <end position="337"/>
    </location>
</feature>
<evidence type="ECO:0000256" key="1">
    <source>
        <dbReference type="SAM" id="Phobius"/>
    </source>
</evidence>
<dbReference type="AlphaFoldDB" id="A0A914HBN1"/>
<dbReference type="Proteomes" id="UP000887572">
    <property type="component" value="Unplaced"/>
</dbReference>
<feature type="transmembrane region" description="Helical" evidence="1">
    <location>
        <begin position="205"/>
        <end position="224"/>
    </location>
</feature>